<evidence type="ECO:0000313" key="2">
    <source>
        <dbReference type="Proteomes" id="UP000182373"/>
    </source>
</evidence>
<dbReference type="InterPro" id="IPR030930">
    <property type="entry name" value="AIDA"/>
</dbReference>
<dbReference type="Pfam" id="PF16168">
    <property type="entry name" value="AIDA"/>
    <property type="match status" value="1"/>
</dbReference>
<proteinExistence type="predicted"/>
<dbReference type="Proteomes" id="UP000182373">
    <property type="component" value="Chromosome"/>
</dbReference>
<dbReference type="EMBL" id="CP018191">
    <property type="protein sequence ID" value="APH53784.1"/>
    <property type="molecule type" value="Genomic_DNA"/>
</dbReference>
<dbReference type="RefSeq" id="WP_072572025.1">
    <property type="nucleotide sequence ID" value="NZ_CP018191.1"/>
</dbReference>
<protein>
    <submittedName>
        <fullName evidence="1">Adhesin aidA-I</fullName>
    </submittedName>
</protein>
<name>A0AAC9K9W8_9PROT</name>
<dbReference type="InterPro" id="IPR012332">
    <property type="entry name" value="Autotransporter_pectin_lyase_C"/>
</dbReference>
<evidence type="ECO:0000313" key="1">
    <source>
        <dbReference type="EMBL" id="APH53784.1"/>
    </source>
</evidence>
<sequence>MSQLVISSGQTSSGIVVGQSGSINQLTVANGGIAIGTIVQPSVTIYTESGGITSNSQIGTWGASLIFSGGIDHNATVSGYAAEFDVFEGGAANRTIIDGGARMYVDGFSFEASIVSGTVNVRQGGSLDGADLIAGTVNVSSGGVATSTVIHSGAVQHVYTGGTAVSAVISSGGSLVIDSGGTIDGATSIVSGKLTLNNQADLASGFYISDFDSSDVIDINNLQFSSGNTSVTYTSGNNPTATLTNGTDRFTLALRTNLSGTEKLKTIADSDGSTLLVIRGNTVSVGNNTVSSGLLLKNDDRADYLNGIVMAGGTVSSTQVQSGSLLTVQYGGQAISTVLAQGGVLDNYGTTSGTIISNGSTETIEGPGFHSPYSPIAISATVQSGGSQIVHGTASGTQIENGGSQSVIGQSAIAQNTIISSGGILQAGGVAIWSSGGVTSGTQVLNGGIERIYGPYSTSIPGSYGAYATTVSSGGIQEIRGGGTAFNTTVLDGGVQHVMYDSAWRVGGLASATVISGAGTLIVDSGAKIKGGISLSGTGSKIVLNSTGNYDNFLSIYGFTQGDSIDFNNISYSSNAQISYNSGELIVSASGIQYTLLLSQPQTDPGWQFVAYADQTDGSTLIKALNRYYYTSSGEVLSDFTLGADLATSATQLFAAQYSIVQSTYISSGGIAHISNGASTNSNIVLSGGSQIIESGAYAISSLVSAGGTQSVAGIASNTQLYGTETVLGSSLDAAVFNGGVQIVSNGGSVANITVQSGGLQTISEGGTATSVSIMDGGSQTVLSGGSSFFTTISEGGHLIISSGGLASTTTISGSGTIEVASGGLLSDMVTMAGSGSLLKIDAPSSLAANPLINGFDEGDRLDLGSINATAAGTVVSIDSTSANSNNISYLSVSSGQDTYRLRLSGDYTGWGVSSSSDAQDQSLLLTAHRLGIIVTSAADSLSIGGSNPQNYMWVMGQSWSGNTQYTGFATSSTVGANGVQLVLGYTGQTDISSGGTQRVSAGGRAIASIIHSGGLQYVYQGGVASNSVIDGAGTLTIQNGGTLSGTLTMSGTGARLEIASPTALASGAQINGFSNGDIIDLNSLRYIQGSRTVSYDNTSHLLTISGSGQTYQLKLQGDYSGWAFSQTQDSGDGSTLITGRQESIIVSSGITSSSVLLDTSTVSSMLVMNGGIASGTTVNSGGMQIVSSGGTAANTIVSGTGTLIVSSGGHLSGTIDLEGTGGLLQINDPAASQNAIIQGFSNGDYIDLNTLSYTSAVSATIDSATDRLTVTDGTTSYTLQLTGNYAAKRVAVIQDSDGSSKLAIEDSLTPTITGFNSSQSGTDQVPLSILSGVTVSQQSGEGITATVTITGASGTFTDPSLYGTVSADGKTFTISGSPTHVTNVLNTLTFTQTAGQAATGQVTTSTINLEVANNAGTTSRSGIVALRSALLPFADQTFSAIDPNTIITATATLGADAEGAYSHLSNGTLSADGKTYTVTGTVNQVSTALQQLAFSPFHPESVSLSPQVQTSASGPITIQNNSSTPRILVGGSSRDLIMGGSGADTLVSGQNGGTLTANGRGSQLVGGDGSTNFVDNAGNATIYGGQGHDTIEALGAGSKILTGQAGSRVQLVGDNNLTWSQGADTIYAAGAANTVVGSNAGVYMTTGNSTTFINGTGASTVVGSITDTGSPTLFGGAGDLTYYAGNARGLVILDSGNATVATGSANTTVFNGSGHVLYFGNTGYPDTSDTIEGGTGNITVWAGQNGYFKGGTAGANLIQAANNSTVTGGGNGDVLKSQGQNNILIAGSGQETLDGSQASGTIMYAGTGDNTLIGNASQANAGADLFVLNAGQAGAHYTIQNFHTWEDRIVLNGYTSADIDAAFTSAINTSAGKVFTLSDQSTITLLDVTAIERSAFG</sequence>
<dbReference type="Gene3D" id="2.150.10.10">
    <property type="entry name" value="Serralysin-like metalloprotease, C-terminal"/>
    <property type="match status" value="1"/>
</dbReference>
<accession>A0AAC9K9W8</accession>
<organism evidence="1 2">
    <name type="scientific">Granulibacter bethesdensis</name>
    <dbReference type="NCBI Taxonomy" id="364410"/>
    <lineage>
        <taxon>Bacteria</taxon>
        <taxon>Pseudomonadati</taxon>
        <taxon>Pseudomonadota</taxon>
        <taxon>Alphaproteobacteria</taxon>
        <taxon>Acetobacterales</taxon>
        <taxon>Acetobacteraceae</taxon>
        <taxon>Granulibacter</taxon>
    </lineage>
</organism>
<dbReference type="Gene3D" id="2.160.20.20">
    <property type="match status" value="3"/>
</dbReference>
<gene>
    <name evidence="1" type="ORF">GbCGDNIH9_0541</name>
</gene>
<dbReference type="NCBIfam" id="TIGR04415">
    <property type="entry name" value="O_hepto_targRPT"/>
    <property type="match status" value="10"/>
</dbReference>
<dbReference type="SUPFAM" id="SSF51120">
    <property type="entry name" value="beta-Roll"/>
    <property type="match status" value="2"/>
</dbReference>
<dbReference type="InterPro" id="IPR011049">
    <property type="entry name" value="Serralysin-like_metalloprot_C"/>
</dbReference>
<reference evidence="2" key="1">
    <citation type="submission" date="2016-11" db="EMBL/GenBank/DDBJ databases">
        <title>Comparative genomic and phenotypic analysis of Granulibacter bethesdensis clinical isolates from patients with chronic granulomatous disease.</title>
        <authorList>
            <person name="Zarember K.A."/>
            <person name="Porcella S.F."/>
            <person name="Chu J."/>
            <person name="Ding L."/>
            <person name="Dahlstrom E."/>
            <person name="Barbian K."/>
            <person name="Martens C."/>
            <person name="Sykora L."/>
            <person name="Kramer S."/>
            <person name="Pettinato A.M."/>
            <person name="Hong H."/>
            <person name="Wald G."/>
            <person name="Berg L.J."/>
            <person name="Rogge L.S."/>
            <person name="Greenberg D.E."/>
            <person name="Falcone E.L."/>
            <person name="Neves J.F."/>
            <person name="Simoes M.J."/>
            <person name="Casal M."/>
            <person name="Rodriguez-Lopez F.C."/>
            <person name="Zelazny A."/>
            <person name="Gallin J.I."/>
            <person name="Holland S.M."/>
        </authorList>
    </citation>
    <scope>NUCLEOTIDE SEQUENCE [LARGE SCALE GENOMIC DNA]</scope>
    <source>
        <strain evidence="2">NIH9.1</strain>
    </source>
</reference>